<dbReference type="EMBL" id="JBHSWI010000001">
    <property type="protein sequence ID" value="MFC6645599.1"/>
    <property type="molecule type" value="Genomic_DNA"/>
</dbReference>
<feature type="region of interest" description="Disordered" evidence="1">
    <location>
        <begin position="273"/>
        <end position="294"/>
    </location>
</feature>
<protein>
    <submittedName>
        <fullName evidence="3">VWA domain-containing protein</fullName>
    </submittedName>
</protein>
<sequence length="366" mass="39303">MRSLPLALLAAGSLSAAAQTAPASSAPSTSPEPQGYTLKTSTRLVVLDVVVLDKNDKPVTGLDKSQFTILEDKVPQRIRNFEPHVPPANGAPKTVVTSTADLKKIGTDPVDILVLDELNSKFEDMAYARDRMEHYLMRQPEVLPHPTQIVAAGDAHFVVLHDYTQSRQELLDAVKKHFPQYPWQMMRNSSGDGALERTSQTLGVLGQIADASSGTPGRKNVIWMGVGYPMIDTVSLDEEDQDKIMAVVKTITTRLQMSRVVLYVIDPQGVHAVQQDDGTDADGNPTTSGPTDSLGPFADKLDFASFATATGGAIFAERNDIDVAIADSLKEASVYYTLTYTPTSTDDAAAPSARSSSSSARPASTP</sequence>
<feature type="region of interest" description="Disordered" evidence="1">
    <location>
        <begin position="343"/>
        <end position="366"/>
    </location>
</feature>
<dbReference type="Proteomes" id="UP001596391">
    <property type="component" value="Unassembled WGS sequence"/>
</dbReference>
<comment type="caution">
    <text evidence="3">The sequence shown here is derived from an EMBL/GenBank/DDBJ whole genome shotgun (WGS) entry which is preliminary data.</text>
</comment>
<dbReference type="RefSeq" id="WP_390234718.1">
    <property type="nucleotide sequence ID" value="NZ_JBHSWI010000001.1"/>
</dbReference>
<dbReference type="InterPro" id="IPR017802">
    <property type="entry name" value="VWFA-rel_acidobac-type"/>
</dbReference>
<gene>
    <name evidence="3" type="ORF">ACFQBQ_08390</name>
</gene>
<evidence type="ECO:0000313" key="3">
    <source>
        <dbReference type="EMBL" id="MFC6645599.1"/>
    </source>
</evidence>
<dbReference type="NCBIfam" id="TIGR03436">
    <property type="entry name" value="acidobact_VWFA"/>
    <property type="match status" value="1"/>
</dbReference>
<feature type="chain" id="PRO_5047029476" evidence="2">
    <location>
        <begin position="19"/>
        <end position="366"/>
    </location>
</feature>
<accession>A0ABW1Z822</accession>
<evidence type="ECO:0000256" key="1">
    <source>
        <dbReference type="SAM" id="MobiDB-lite"/>
    </source>
</evidence>
<feature type="signal peptide" evidence="2">
    <location>
        <begin position="1"/>
        <end position="18"/>
    </location>
</feature>
<keyword evidence="2" id="KW-0732">Signal</keyword>
<organism evidence="3 4">
    <name type="scientific">Granulicella cerasi</name>
    <dbReference type="NCBI Taxonomy" id="741063"/>
    <lineage>
        <taxon>Bacteria</taxon>
        <taxon>Pseudomonadati</taxon>
        <taxon>Acidobacteriota</taxon>
        <taxon>Terriglobia</taxon>
        <taxon>Terriglobales</taxon>
        <taxon>Acidobacteriaceae</taxon>
        <taxon>Granulicella</taxon>
    </lineage>
</organism>
<keyword evidence="4" id="KW-1185">Reference proteome</keyword>
<name>A0ABW1Z822_9BACT</name>
<proteinExistence type="predicted"/>
<evidence type="ECO:0000313" key="4">
    <source>
        <dbReference type="Proteomes" id="UP001596391"/>
    </source>
</evidence>
<reference evidence="4" key="1">
    <citation type="journal article" date="2019" name="Int. J. Syst. Evol. Microbiol.">
        <title>The Global Catalogue of Microorganisms (GCM) 10K type strain sequencing project: providing services to taxonomists for standard genome sequencing and annotation.</title>
        <authorList>
            <consortium name="The Broad Institute Genomics Platform"/>
            <consortium name="The Broad Institute Genome Sequencing Center for Infectious Disease"/>
            <person name="Wu L."/>
            <person name="Ma J."/>
        </authorList>
    </citation>
    <scope>NUCLEOTIDE SEQUENCE [LARGE SCALE GENOMIC DNA]</scope>
    <source>
        <strain evidence="4">CGMCC 1.16026</strain>
    </source>
</reference>
<evidence type="ECO:0000256" key="2">
    <source>
        <dbReference type="SAM" id="SignalP"/>
    </source>
</evidence>